<proteinExistence type="predicted"/>
<reference evidence="1 2" key="1">
    <citation type="submission" date="2017-09" db="EMBL/GenBank/DDBJ databases">
        <title>Bloom of a denitrifying methanotroph, Candidatus Methylomirabilis limnetica, in a deep stratified lake.</title>
        <authorList>
            <person name="Graf J.S."/>
            <person name="Marchant H.K."/>
            <person name="Tienken D."/>
            <person name="Hach P.F."/>
            <person name="Brand A."/>
            <person name="Schubert C.J."/>
            <person name="Kuypers M.M."/>
            <person name="Milucka J."/>
        </authorList>
    </citation>
    <scope>NUCLEOTIDE SEQUENCE [LARGE SCALE GENOMIC DNA]</scope>
    <source>
        <strain evidence="1 2">Zug</strain>
    </source>
</reference>
<dbReference type="AlphaFoldDB" id="A0A2T4TVD7"/>
<evidence type="ECO:0000313" key="2">
    <source>
        <dbReference type="Proteomes" id="UP000241436"/>
    </source>
</evidence>
<name>A0A2T4TVD7_9BACT</name>
<reference evidence="2" key="2">
    <citation type="journal article" date="2018" name="Environ. Microbiol.">
        <title>Bloom of a denitrifying methanotroph, 'Candidatus Methylomirabilis limnetica', in a deep stratified lake.</title>
        <authorList>
            <person name="Graf J.S."/>
            <person name="Mayr M.J."/>
            <person name="Marchant H.K."/>
            <person name="Tienken D."/>
            <person name="Hach P.F."/>
            <person name="Brand A."/>
            <person name="Schubert C.J."/>
            <person name="Kuypers M.M."/>
            <person name="Milucka J."/>
        </authorList>
    </citation>
    <scope>NUCLEOTIDE SEQUENCE [LARGE SCALE GENOMIC DNA]</scope>
    <source>
        <strain evidence="2">Zug</strain>
    </source>
</reference>
<sequence>MGKKQTVSVVLDAEVADALKAEAVGRDRSMSWIVNRLLGAALRPPHRITLEEVLPEDPDWEIIHARRHEPLANFDIYHRERVKKSGLRKTARDG</sequence>
<organism evidence="1 2">
    <name type="scientific">Candidatus Methylomirabilis limnetica</name>
    <dbReference type="NCBI Taxonomy" id="2033718"/>
    <lineage>
        <taxon>Bacteria</taxon>
        <taxon>Candidatus Methylomirabilota</taxon>
        <taxon>Candidatus Methylomirabilia</taxon>
        <taxon>Candidatus Methylomirabilales</taxon>
        <taxon>Candidatus Methylomirabilaceae</taxon>
        <taxon>Candidatus Methylomirabilis</taxon>
    </lineage>
</organism>
<gene>
    <name evidence="1" type="ORF">CLG94_11355</name>
</gene>
<comment type="caution">
    <text evidence="1">The sequence shown here is derived from an EMBL/GenBank/DDBJ whole genome shotgun (WGS) entry which is preliminary data.</text>
</comment>
<evidence type="ECO:0000313" key="1">
    <source>
        <dbReference type="EMBL" id="PTL35073.1"/>
    </source>
</evidence>
<accession>A0A2T4TVD7</accession>
<protein>
    <submittedName>
        <fullName evidence="1">Uncharacterized protein</fullName>
    </submittedName>
</protein>
<dbReference type="Proteomes" id="UP000241436">
    <property type="component" value="Unassembled WGS sequence"/>
</dbReference>
<dbReference type="RefSeq" id="WP_107563647.1">
    <property type="nucleotide sequence ID" value="NZ_NVQC01000030.1"/>
</dbReference>
<dbReference type="EMBL" id="NVQC01000030">
    <property type="protein sequence ID" value="PTL35073.1"/>
    <property type="molecule type" value="Genomic_DNA"/>
</dbReference>
<keyword evidence="2" id="KW-1185">Reference proteome</keyword>